<proteinExistence type="predicted"/>
<dbReference type="Proteomes" id="UP001157138">
    <property type="component" value="Unassembled WGS sequence"/>
</dbReference>
<protein>
    <submittedName>
        <fullName evidence="1">Uncharacterized protein</fullName>
    </submittedName>
</protein>
<reference evidence="2" key="1">
    <citation type="journal article" date="2019" name="Int. J. Syst. Evol. Microbiol.">
        <title>The Global Catalogue of Microorganisms (GCM) 10K type strain sequencing project: providing services to taxonomists for standard genome sequencing and annotation.</title>
        <authorList>
            <consortium name="The Broad Institute Genomics Platform"/>
            <consortium name="The Broad Institute Genome Sequencing Center for Infectious Disease"/>
            <person name="Wu L."/>
            <person name="Ma J."/>
        </authorList>
    </citation>
    <scope>NUCLEOTIDE SEQUENCE [LARGE SCALE GENOMIC DNA]</scope>
    <source>
        <strain evidence="2">NBRC 108723</strain>
    </source>
</reference>
<name>A0ABQ6F4W8_9VIBR</name>
<sequence length="327" mass="36513">MATILNITHKVTVRSLGQKMKIDFNPISMLILFYAISFPSLAGNDDKSPPKQQRGVVTITPYVTDDYLVLNETRLPHHQALLVAKFAYEGKNNPKFNQIVNYDGEGGTPISSIDSGLLLERAYKNIDDTAKEWGMSREEVMVILGGDPSQQDPVCGVSAQNIIRLFLDTVTTGRAKVELPFTGKEELLRQVENRDSSKNYILMINDPNMGHAYTVDIPAQSSENTRVYLYQSDAGFGVTSELSLSDWMSVKGKQAIPLDRLIDAIDEFRAGVCNQQLIADVFDINSDPNAIHSEKQTKFGEEIRFSMDAYDPSNAKLNMDMIESNLY</sequence>
<gene>
    <name evidence="1" type="ORF">GCM10007938_36290</name>
</gene>
<evidence type="ECO:0000313" key="1">
    <source>
        <dbReference type="EMBL" id="GLT19846.1"/>
    </source>
</evidence>
<organism evidence="1 2">
    <name type="scientific">Vibrio zhanjiangensis</name>
    <dbReference type="NCBI Taxonomy" id="1046128"/>
    <lineage>
        <taxon>Bacteria</taxon>
        <taxon>Pseudomonadati</taxon>
        <taxon>Pseudomonadota</taxon>
        <taxon>Gammaproteobacteria</taxon>
        <taxon>Vibrionales</taxon>
        <taxon>Vibrionaceae</taxon>
        <taxon>Vibrio</taxon>
    </lineage>
</organism>
<comment type="caution">
    <text evidence="1">The sequence shown here is derived from an EMBL/GenBank/DDBJ whole genome shotgun (WGS) entry which is preliminary data.</text>
</comment>
<dbReference type="EMBL" id="BSPW01000084">
    <property type="protein sequence ID" value="GLT19846.1"/>
    <property type="molecule type" value="Genomic_DNA"/>
</dbReference>
<keyword evidence="2" id="KW-1185">Reference proteome</keyword>
<dbReference type="InterPro" id="IPR032278">
    <property type="entry name" value="Cif"/>
</dbReference>
<dbReference type="Pfam" id="PF16374">
    <property type="entry name" value="CIF"/>
    <property type="match status" value="1"/>
</dbReference>
<evidence type="ECO:0000313" key="2">
    <source>
        <dbReference type="Proteomes" id="UP001157138"/>
    </source>
</evidence>
<accession>A0ABQ6F4W8</accession>